<dbReference type="RefSeq" id="WP_353651267.1">
    <property type="nucleotide sequence ID" value="NZ_CP159218.1"/>
</dbReference>
<reference evidence="1" key="1">
    <citation type="submission" date="2024-05" db="EMBL/GenBank/DDBJ databases">
        <authorList>
            <person name="Cai S.Y."/>
            <person name="Jin L.M."/>
            <person name="Li H.R."/>
        </authorList>
    </citation>
    <scope>NUCLEOTIDE SEQUENCE</scope>
    <source>
        <strain evidence="1">A5-74</strain>
    </source>
</reference>
<accession>A0AAU8DTJ7</accession>
<protein>
    <submittedName>
        <fullName evidence="1">DUF1203 domain-containing protein</fullName>
    </submittedName>
</protein>
<dbReference type="EMBL" id="CP159218">
    <property type="protein sequence ID" value="XCG65662.1"/>
    <property type="molecule type" value="Genomic_DNA"/>
</dbReference>
<sequence>MTTPHPSTLRSTYLVHGTDPDQLETLRRSRIDHHGLPVQPFKDAAGDWPLRCCLADSRPGEMLAIIGWSPFPWNGAYRMSGPVVIHADGCPTAPNGALPPAFQERRQILRCYDGSHLQIYDLAVLVEPGDGLGAALDAIFADPRVELVQSFNVLAGCWSFTAARH</sequence>
<dbReference type="AlphaFoldDB" id="A0AAU8DTJ7"/>
<evidence type="ECO:0000313" key="1">
    <source>
        <dbReference type="EMBL" id="XCG65662.1"/>
    </source>
</evidence>
<dbReference type="PIRSF" id="PIRSF034110">
    <property type="entry name" value="DUF1203"/>
    <property type="match status" value="1"/>
</dbReference>
<dbReference type="Pfam" id="PF06718">
    <property type="entry name" value="DUF1203"/>
    <property type="match status" value="1"/>
</dbReference>
<gene>
    <name evidence="1" type="ORF">ABLG96_10495</name>
</gene>
<name>A0AAU8DTJ7_9ACTN</name>
<organism evidence="1">
    <name type="scientific">Nakamurella sp. A5-74</name>
    <dbReference type="NCBI Taxonomy" id="3158264"/>
    <lineage>
        <taxon>Bacteria</taxon>
        <taxon>Bacillati</taxon>
        <taxon>Actinomycetota</taxon>
        <taxon>Actinomycetes</taxon>
        <taxon>Nakamurellales</taxon>
        <taxon>Nakamurellaceae</taxon>
        <taxon>Nakamurella</taxon>
    </lineage>
</organism>
<dbReference type="InterPro" id="IPR009593">
    <property type="entry name" value="DUF1203"/>
</dbReference>
<proteinExistence type="predicted"/>